<name>B6ITL5_RHOCS</name>
<dbReference type="GO" id="GO:0010041">
    <property type="term" value="P:response to iron(III) ion"/>
    <property type="evidence" value="ECO:0007669"/>
    <property type="project" value="TreeGrafter"/>
</dbReference>
<dbReference type="InterPro" id="IPR038731">
    <property type="entry name" value="RgtA/B/C-like"/>
</dbReference>
<dbReference type="Pfam" id="PF13231">
    <property type="entry name" value="PMT_2"/>
    <property type="match status" value="1"/>
</dbReference>
<keyword evidence="6 8" id="KW-1133">Transmembrane helix</keyword>
<dbReference type="RefSeq" id="WP_012567101.1">
    <property type="nucleotide sequence ID" value="NC_011420.2"/>
</dbReference>
<accession>B6ITL5</accession>
<dbReference type="Proteomes" id="UP000001591">
    <property type="component" value="Chromosome"/>
</dbReference>
<evidence type="ECO:0000256" key="8">
    <source>
        <dbReference type="SAM" id="Phobius"/>
    </source>
</evidence>
<evidence type="ECO:0000256" key="7">
    <source>
        <dbReference type="ARBA" id="ARBA00023136"/>
    </source>
</evidence>
<feature type="transmembrane region" description="Helical" evidence="8">
    <location>
        <begin position="98"/>
        <end position="120"/>
    </location>
</feature>
<dbReference type="KEGG" id="rce:RC1_1920"/>
<evidence type="ECO:0000256" key="3">
    <source>
        <dbReference type="ARBA" id="ARBA00022676"/>
    </source>
</evidence>
<keyword evidence="11" id="KW-1185">Reference proteome</keyword>
<reference evidence="10 11" key="1">
    <citation type="journal article" date="2010" name="BMC Genomics">
        <title>Metabolic flexibility revealed in the genome of the cyst-forming alpha-1 proteobacterium Rhodospirillum centenum.</title>
        <authorList>
            <person name="Lu Y.K."/>
            <person name="Marden J."/>
            <person name="Han M."/>
            <person name="Swingley W.D."/>
            <person name="Mastrian S.D."/>
            <person name="Chowdhury S.R."/>
            <person name="Hao J."/>
            <person name="Helmy T."/>
            <person name="Kim S."/>
            <person name="Kurdoglu A.A."/>
            <person name="Matthies H.J."/>
            <person name="Rollo D."/>
            <person name="Stothard P."/>
            <person name="Blankenship R.E."/>
            <person name="Bauer C.E."/>
            <person name="Touchman J.W."/>
        </authorList>
    </citation>
    <scope>NUCLEOTIDE SEQUENCE [LARGE SCALE GENOMIC DNA]</scope>
    <source>
        <strain evidence="11">ATCC 51521 / SW</strain>
    </source>
</reference>
<dbReference type="eggNOG" id="COG1807">
    <property type="taxonomic scope" value="Bacteria"/>
</dbReference>
<evidence type="ECO:0000256" key="1">
    <source>
        <dbReference type="ARBA" id="ARBA00004651"/>
    </source>
</evidence>
<keyword evidence="2" id="KW-1003">Cell membrane</keyword>
<dbReference type="PANTHER" id="PTHR33908:SF3">
    <property type="entry name" value="UNDECAPRENYL PHOSPHATE-ALPHA-4-AMINO-4-DEOXY-L-ARABINOSE ARABINOSYL TRANSFERASE"/>
    <property type="match status" value="1"/>
</dbReference>
<keyword evidence="7 8" id="KW-0472">Membrane</keyword>
<feature type="transmembrane region" description="Helical" evidence="8">
    <location>
        <begin position="126"/>
        <end position="145"/>
    </location>
</feature>
<keyword evidence="5 8" id="KW-0812">Transmembrane</keyword>
<dbReference type="EMBL" id="CP000613">
    <property type="protein sequence ID" value="ACI99316.1"/>
    <property type="molecule type" value="Genomic_DNA"/>
</dbReference>
<comment type="subcellular location">
    <subcellularLocation>
        <location evidence="1">Cell membrane</location>
        <topology evidence="1">Multi-pass membrane protein</topology>
    </subcellularLocation>
</comment>
<dbReference type="GO" id="GO:0016763">
    <property type="term" value="F:pentosyltransferase activity"/>
    <property type="evidence" value="ECO:0007669"/>
    <property type="project" value="TreeGrafter"/>
</dbReference>
<feature type="transmembrane region" description="Helical" evidence="8">
    <location>
        <begin position="280"/>
        <end position="304"/>
    </location>
</feature>
<feature type="transmembrane region" description="Helical" evidence="8">
    <location>
        <begin position="411"/>
        <end position="430"/>
    </location>
</feature>
<evidence type="ECO:0000256" key="2">
    <source>
        <dbReference type="ARBA" id="ARBA00022475"/>
    </source>
</evidence>
<feature type="transmembrane region" description="Helical" evidence="8">
    <location>
        <begin position="382"/>
        <end position="399"/>
    </location>
</feature>
<evidence type="ECO:0000256" key="5">
    <source>
        <dbReference type="ARBA" id="ARBA00022692"/>
    </source>
</evidence>
<dbReference type="STRING" id="414684.RC1_1920"/>
<evidence type="ECO:0000259" key="9">
    <source>
        <dbReference type="Pfam" id="PF13231"/>
    </source>
</evidence>
<dbReference type="HOGENOM" id="CLU_019200_1_0_5"/>
<keyword evidence="4 10" id="KW-0808">Transferase</keyword>
<proteinExistence type="predicted"/>
<organism evidence="10 11">
    <name type="scientific">Rhodospirillum centenum (strain ATCC 51521 / SW)</name>
    <dbReference type="NCBI Taxonomy" id="414684"/>
    <lineage>
        <taxon>Bacteria</taxon>
        <taxon>Pseudomonadati</taxon>
        <taxon>Pseudomonadota</taxon>
        <taxon>Alphaproteobacteria</taxon>
        <taxon>Rhodospirillales</taxon>
        <taxon>Rhodospirillaceae</taxon>
        <taxon>Rhodospirillum</taxon>
    </lineage>
</organism>
<feature type="transmembrane region" description="Helical" evidence="8">
    <location>
        <begin position="311"/>
        <end position="329"/>
    </location>
</feature>
<evidence type="ECO:0000256" key="6">
    <source>
        <dbReference type="ARBA" id="ARBA00022989"/>
    </source>
</evidence>
<dbReference type="GO" id="GO:0005886">
    <property type="term" value="C:plasma membrane"/>
    <property type="evidence" value="ECO:0007669"/>
    <property type="project" value="UniProtKB-SubCell"/>
</dbReference>
<evidence type="ECO:0000313" key="11">
    <source>
        <dbReference type="Proteomes" id="UP000001591"/>
    </source>
</evidence>
<dbReference type="InterPro" id="IPR050297">
    <property type="entry name" value="LipidA_mod_glycosyltrf_83"/>
</dbReference>
<dbReference type="CAZy" id="GT83">
    <property type="family name" value="Glycosyltransferase Family 83"/>
</dbReference>
<keyword evidence="3" id="KW-0328">Glycosyltransferase</keyword>
<feature type="domain" description="Glycosyltransferase RgtA/B/C/D-like" evidence="9">
    <location>
        <begin position="73"/>
        <end position="244"/>
    </location>
</feature>
<feature type="transmembrane region" description="Helical" evidence="8">
    <location>
        <begin position="152"/>
        <end position="171"/>
    </location>
</feature>
<feature type="transmembrane region" description="Helical" evidence="8">
    <location>
        <begin position="335"/>
        <end position="353"/>
    </location>
</feature>
<dbReference type="OrthoDB" id="9810951at2"/>
<feature type="transmembrane region" description="Helical" evidence="8">
    <location>
        <begin position="183"/>
        <end position="216"/>
    </location>
</feature>
<evidence type="ECO:0000313" key="10">
    <source>
        <dbReference type="EMBL" id="ACI99316.1"/>
    </source>
</evidence>
<dbReference type="AlphaFoldDB" id="B6ITL5"/>
<evidence type="ECO:0000256" key="4">
    <source>
        <dbReference type="ARBA" id="ARBA00022679"/>
    </source>
</evidence>
<sequence length="581" mass="61122">MSPVTAGGSAADGALRLPHYLLIAAVALLLLLPGFFTIPPFDRDESRYAQASHQMLETGDFVDIRFQEEPRHKKPVGIYWMQSAAVALLSDDGHGAIWMYRLPSLLGAVAAALLTAWAGARLFGPAAGLAGGLALAAALVLGVEARMAKTDAALLATVAAAQGVLAQFYMARGRPGMQPGTGVALAFWAALGVGILIKGPIILMVTGGTLLALGAADRDLRWLKPLRPALGVPLLLAIVLPWLVAIGIATDWEFFRYAIGHEFLGKAHSVQESHSGPPGYYLATFWLSFWPWSLPAVLALPWAWAARREPAVRFCLAWVLPSWIIFEAVSTKLPHYTIIVFPAIALLAAASLLDRANGADGAGAAGAPAPGQGARWFRGGAAGFYLLVTAAFAGGAVWFPYDLEGRVEPLAVAAAVAILGTGIAVAVFAARRQAERLLVAGLIGAAATYGLAHGAVLPRIEPMWLSPKVAAALEKHRPCPGTVLAAAGYTEPSMVFLVGTGTVLGAGDRVARHLLADPACALGLVTGEAEERRFREALGGAEPRLLEEIPGFNYSRGKRVVLRLYTLAPAAADPDQPRQQP</sequence>
<dbReference type="PANTHER" id="PTHR33908">
    <property type="entry name" value="MANNOSYLTRANSFERASE YKCB-RELATED"/>
    <property type="match status" value="1"/>
</dbReference>
<gene>
    <name evidence="10" type="ordered locus">RC1_1920</name>
</gene>
<feature type="transmembrane region" description="Helical" evidence="8">
    <location>
        <begin position="437"/>
        <end position="457"/>
    </location>
</feature>
<feature type="transmembrane region" description="Helical" evidence="8">
    <location>
        <begin position="20"/>
        <end position="38"/>
    </location>
</feature>
<dbReference type="GO" id="GO:0009103">
    <property type="term" value="P:lipopolysaccharide biosynthetic process"/>
    <property type="evidence" value="ECO:0007669"/>
    <property type="project" value="TreeGrafter"/>
</dbReference>
<feature type="transmembrane region" description="Helical" evidence="8">
    <location>
        <begin position="228"/>
        <end position="249"/>
    </location>
</feature>
<protein>
    <submittedName>
        <fullName evidence="10">Glycosyl transferase, family 39</fullName>
    </submittedName>
</protein>